<keyword evidence="2" id="KW-0732">Signal</keyword>
<comment type="subcellular location">
    <subcellularLocation>
        <location evidence="1">Periplasm</location>
    </subcellularLocation>
</comment>
<evidence type="ECO:0000256" key="1">
    <source>
        <dbReference type="ARBA" id="ARBA00004418"/>
    </source>
</evidence>
<dbReference type="PANTHER" id="PTHR33376">
    <property type="match status" value="1"/>
</dbReference>
<organism evidence="4 5">
    <name type="scientific">Albimonas pacifica</name>
    <dbReference type="NCBI Taxonomy" id="1114924"/>
    <lineage>
        <taxon>Bacteria</taxon>
        <taxon>Pseudomonadati</taxon>
        <taxon>Pseudomonadota</taxon>
        <taxon>Alphaproteobacteria</taxon>
        <taxon>Rhodobacterales</taxon>
        <taxon>Paracoccaceae</taxon>
        <taxon>Albimonas</taxon>
    </lineage>
</organism>
<gene>
    <name evidence="4" type="ORF">SAMN05216258_10168</name>
</gene>
<dbReference type="GO" id="GO:0055085">
    <property type="term" value="P:transmembrane transport"/>
    <property type="evidence" value="ECO:0007669"/>
    <property type="project" value="InterPro"/>
</dbReference>
<dbReference type="InterPro" id="IPR038404">
    <property type="entry name" value="TRAP_DctP_sf"/>
</dbReference>
<dbReference type="EMBL" id="FOQH01000001">
    <property type="protein sequence ID" value="SFH61300.1"/>
    <property type="molecule type" value="Genomic_DNA"/>
</dbReference>
<dbReference type="Pfam" id="PF03480">
    <property type="entry name" value="DctP"/>
    <property type="match status" value="1"/>
</dbReference>
<protein>
    <submittedName>
        <fullName evidence="4">TRAP-type mannitol/chloroaromatic compound transport system, substrate-binding protein</fullName>
    </submittedName>
</protein>
<dbReference type="GO" id="GO:0042597">
    <property type="term" value="C:periplasmic space"/>
    <property type="evidence" value="ECO:0007669"/>
    <property type="project" value="UniProtKB-SubCell"/>
</dbReference>
<dbReference type="STRING" id="1114924.SAMN05216258_10168"/>
<dbReference type="PANTHER" id="PTHR33376:SF5">
    <property type="entry name" value="EXTRACYTOPLASMIC SOLUTE RECEPTOR PROTEIN"/>
    <property type="match status" value="1"/>
</dbReference>
<dbReference type="Gene3D" id="3.40.190.170">
    <property type="entry name" value="Bacterial extracellular solute-binding protein, family 7"/>
    <property type="match status" value="1"/>
</dbReference>
<dbReference type="RefSeq" id="WP_092856601.1">
    <property type="nucleotide sequence ID" value="NZ_FOQH01000001.1"/>
</dbReference>
<evidence type="ECO:0000313" key="4">
    <source>
        <dbReference type="EMBL" id="SFH61300.1"/>
    </source>
</evidence>
<accession>A0A1I3BGN4</accession>
<dbReference type="InterPro" id="IPR006311">
    <property type="entry name" value="TAT_signal"/>
</dbReference>
<keyword evidence="3" id="KW-0574">Periplasm</keyword>
<dbReference type="NCBIfam" id="NF037995">
    <property type="entry name" value="TRAP_S1"/>
    <property type="match status" value="1"/>
</dbReference>
<sequence length="347" mass="37354">MTNESRGVSRRGMLGGAAAVGVAAPAFIGKAIAQGQVTWRVQSHWPKASVSFNDSLVKLASILEDKTEGAFKMELFGAGEFAKGPEIFAITQRGIVQMGTGSASYYENEGTCAGFAYGIPGTLRNALEQMHYIKNMGVEELFASELAEKGVIYKAEKAYPTELVVSKKVNSVDDFKGLKLRSSGTMLDYLTAAGASASYIAGSELYQALSSGVVDGAHWGAAQGAQSMSLWEVCKHHYRPPLGFTDDAWIFNADAVEALPDDIRTVFEAAVETRYFLRSAEYMHLEAKALTEGVETQGITVEEFPDDVLALFTEASGQIIEKEAAKSEKAATCADSLRTLMKDLGYS</sequence>
<reference evidence="4 5" key="1">
    <citation type="submission" date="2016-10" db="EMBL/GenBank/DDBJ databases">
        <authorList>
            <person name="de Groot N.N."/>
        </authorList>
    </citation>
    <scope>NUCLEOTIDE SEQUENCE [LARGE SCALE GENOMIC DNA]</scope>
    <source>
        <strain evidence="4 5">CGMCC 1.11030</strain>
    </source>
</reference>
<dbReference type="PROSITE" id="PS51318">
    <property type="entry name" value="TAT"/>
    <property type="match status" value="1"/>
</dbReference>
<dbReference type="OrthoDB" id="9769667at2"/>
<keyword evidence="5" id="KW-1185">Reference proteome</keyword>
<evidence type="ECO:0000256" key="2">
    <source>
        <dbReference type="ARBA" id="ARBA00022729"/>
    </source>
</evidence>
<name>A0A1I3BGN4_9RHOB</name>
<dbReference type="Proteomes" id="UP000199377">
    <property type="component" value="Unassembled WGS sequence"/>
</dbReference>
<proteinExistence type="predicted"/>
<dbReference type="InterPro" id="IPR018389">
    <property type="entry name" value="DctP_fam"/>
</dbReference>
<evidence type="ECO:0000256" key="3">
    <source>
        <dbReference type="ARBA" id="ARBA00022764"/>
    </source>
</evidence>
<dbReference type="AlphaFoldDB" id="A0A1I3BGN4"/>
<evidence type="ECO:0000313" key="5">
    <source>
        <dbReference type="Proteomes" id="UP000199377"/>
    </source>
</evidence>